<keyword evidence="1" id="KW-0677">Repeat</keyword>
<dbReference type="EMBL" id="JAGIOD010000001">
    <property type="protein sequence ID" value="MBP2381471.1"/>
    <property type="molecule type" value="Genomic_DNA"/>
</dbReference>
<evidence type="ECO:0000259" key="2">
    <source>
        <dbReference type="PROSITE" id="PS51464"/>
    </source>
</evidence>
<sequence length="349" mass="37917">MNNRIEEYIRETPARLQDIRRGAESLFAPVKGEHFDRIIVAGSGTSYHSAAQMENAMRRASGLDVHAVYPFAVTREMLGDGSRTLFVGVSQGGGSLSTLKALKIAQNAGCTLATMCGTQNAVIDTLADHVLTVAVGEEEAGAKTKGYYGTKLNLLLLAQAIGRARGALDEAALADAAKRLQETIDRFDGVTEAAEAWVRKNSARLATTKDLRFVGPASLYGDTLEVALKTLETLRVPVSAYEFNEFIHGIYNAITEDSFVILLDDGTEPRMQTMAAVLREWTEDVVVIGTGEAAHTDLHLGDIPRDEFETFLFPIAGQMISALVPWAKGYDPTAPKDPTFHDRLASKER</sequence>
<dbReference type="PROSITE" id="PS51464">
    <property type="entry name" value="SIS"/>
    <property type="match status" value="1"/>
</dbReference>
<dbReference type="InterPro" id="IPR001347">
    <property type="entry name" value="SIS_dom"/>
</dbReference>
<dbReference type="CDD" id="cd05008">
    <property type="entry name" value="SIS_GlmS_GlmD_1"/>
    <property type="match status" value="1"/>
</dbReference>
<evidence type="ECO:0000256" key="1">
    <source>
        <dbReference type="ARBA" id="ARBA00022737"/>
    </source>
</evidence>
<feature type="domain" description="SIS" evidence="2">
    <location>
        <begin position="26"/>
        <end position="167"/>
    </location>
</feature>
<dbReference type="InterPro" id="IPR046348">
    <property type="entry name" value="SIS_dom_sf"/>
</dbReference>
<name>A0ABS4WZ34_9MICO</name>
<comment type="caution">
    <text evidence="3">The sequence shown here is derived from an EMBL/GenBank/DDBJ whole genome shotgun (WGS) entry which is preliminary data.</text>
</comment>
<dbReference type="PANTHER" id="PTHR10937:SF17">
    <property type="entry name" value="GLUCOSAMINE-FRUCTOSE-6-PHOSPHATE AMINOTRANSFERASE"/>
    <property type="match status" value="1"/>
</dbReference>
<dbReference type="SUPFAM" id="SSF53697">
    <property type="entry name" value="SIS domain"/>
    <property type="match status" value="1"/>
</dbReference>
<proteinExistence type="predicted"/>
<keyword evidence="4" id="KW-1185">Reference proteome</keyword>
<dbReference type="Gene3D" id="3.40.50.10490">
    <property type="entry name" value="Glucose-6-phosphate isomerase like protein, domain 1"/>
    <property type="match status" value="2"/>
</dbReference>
<reference evidence="3 4" key="1">
    <citation type="submission" date="2021-03" db="EMBL/GenBank/DDBJ databases">
        <title>Sequencing the genomes of 1000 actinobacteria strains.</title>
        <authorList>
            <person name="Klenk H.-P."/>
        </authorList>
    </citation>
    <scope>NUCLEOTIDE SEQUENCE [LARGE SCALE GENOMIC DNA]</scope>
    <source>
        <strain evidence="3 4">DSM 14566</strain>
    </source>
</reference>
<dbReference type="RefSeq" id="WP_209900648.1">
    <property type="nucleotide sequence ID" value="NZ_BAAAJW010000002.1"/>
</dbReference>
<protein>
    <submittedName>
        <fullName evidence="3">Glucosamine 6-phosphate synthetase-like amidotransferase/phosphosugar isomerase protein</fullName>
    </submittedName>
</protein>
<dbReference type="PANTHER" id="PTHR10937">
    <property type="entry name" value="GLUCOSAMINE--FRUCTOSE-6-PHOSPHATE AMINOTRANSFERASE, ISOMERIZING"/>
    <property type="match status" value="1"/>
</dbReference>
<evidence type="ECO:0000313" key="3">
    <source>
        <dbReference type="EMBL" id="MBP2381471.1"/>
    </source>
</evidence>
<evidence type="ECO:0000313" key="4">
    <source>
        <dbReference type="Proteomes" id="UP001519290"/>
    </source>
</evidence>
<gene>
    <name evidence="3" type="ORF">JOF43_001428</name>
</gene>
<organism evidence="3 4">
    <name type="scientific">Brachybacterium sacelli</name>
    <dbReference type="NCBI Taxonomy" id="173364"/>
    <lineage>
        <taxon>Bacteria</taxon>
        <taxon>Bacillati</taxon>
        <taxon>Actinomycetota</taxon>
        <taxon>Actinomycetes</taxon>
        <taxon>Micrococcales</taxon>
        <taxon>Dermabacteraceae</taxon>
        <taxon>Brachybacterium</taxon>
    </lineage>
</organism>
<accession>A0ABS4WZ34</accession>
<dbReference type="Pfam" id="PF01380">
    <property type="entry name" value="SIS"/>
    <property type="match status" value="1"/>
</dbReference>
<dbReference type="Proteomes" id="UP001519290">
    <property type="component" value="Unassembled WGS sequence"/>
</dbReference>
<dbReference type="InterPro" id="IPR035466">
    <property type="entry name" value="GlmS/AgaS_SIS"/>
</dbReference>